<accession>A0A1M4Y953</accession>
<evidence type="ECO:0000313" key="5">
    <source>
        <dbReference type="Proteomes" id="UP000184404"/>
    </source>
</evidence>
<dbReference type="SUPFAM" id="SSF88713">
    <property type="entry name" value="Glycoside hydrolase/deacetylase"/>
    <property type="match status" value="1"/>
</dbReference>
<dbReference type="InterPro" id="IPR023854">
    <property type="entry name" value="PGA_deacetylase_PgaB"/>
</dbReference>
<gene>
    <name evidence="4" type="ORF">SAMN02745190_01666</name>
</gene>
<feature type="signal peptide" evidence="2">
    <location>
        <begin position="1"/>
        <end position="22"/>
    </location>
</feature>
<dbReference type="EMBL" id="FQUG01000006">
    <property type="protein sequence ID" value="SHF02022.1"/>
    <property type="molecule type" value="Genomic_DNA"/>
</dbReference>
<evidence type="ECO:0000256" key="1">
    <source>
        <dbReference type="ARBA" id="ARBA00022729"/>
    </source>
</evidence>
<dbReference type="PROSITE" id="PS51677">
    <property type="entry name" value="NODB"/>
    <property type="match status" value="1"/>
</dbReference>
<keyword evidence="5" id="KW-1185">Reference proteome</keyword>
<dbReference type="STRING" id="1123243.SAMN02745190_01666"/>
<protein>
    <submittedName>
        <fullName evidence="4">Biofilm PGA synthesis lipoprotein PgaB</fullName>
    </submittedName>
</protein>
<dbReference type="Pfam" id="PF01522">
    <property type="entry name" value="Polysacc_deac_1"/>
    <property type="match status" value="1"/>
</dbReference>
<dbReference type="PANTHER" id="PTHR34216">
    <property type="match status" value="1"/>
</dbReference>
<keyword evidence="1 2" id="KW-0732">Signal</keyword>
<dbReference type="InterPro" id="IPR002509">
    <property type="entry name" value="NODB_dom"/>
</dbReference>
<dbReference type="InterPro" id="IPR051398">
    <property type="entry name" value="Polysacch_Deacetylase"/>
</dbReference>
<name>A0A1M4Y953_9FIRM</name>
<dbReference type="GO" id="GO:0043708">
    <property type="term" value="P:cell adhesion involved in biofilm formation"/>
    <property type="evidence" value="ECO:0007669"/>
    <property type="project" value="InterPro"/>
</dbReference>
<organism evidence="4 5">
    <name type="scientific">Schwartzia succinivorans DSM 10502</name>
    <dbReference type="NCBI Taxonomy" id="1123243"/>
    <lineage>
        <taxon>Bacteria</taxon>
        <taxon>Bacillati</taxon>
        <taxon>Bacillota</taxon>
        <taxon>Negativicutes</taxon>
        <taxon>Selenomonadales</taxon>
        <taxon>Selenomonadaceae</taxon>
        <taxon>Schwartzia</taxon>
    </lineage>
</organism>
<dbReference type="NCBIfam" id="TIGR03938">
    <property type="entry name" value="deacetyl_PgaB"/>
    <property type="match status" value="1"/>
</dbReference>
<dbReference type="AlphaFoldDB" id="A0A1M4Y953"/>
<feature type="chain" id="PRO_5038726615" evidence="2">
    <location>
        <begin position="23"/>
        <end position="601"/>
    </location>
</feature>
<proteinExistence type="predicted"/>
<keyword evidence="4" id="KW-0449">Lipoprotein</keyword>
<dbReference type="Gene3D" id="3.20.20.370">
    <property type="entry name" value="Glycoside hydrolase/deacetylase"/>
    <property type="match status" value="1"/>
</dbReference>
<dbReference type="Gene3D" id="3.20.20.80">
    <property type="entry name" value="Glycosidases"/>
    <property type="match status" value="1"/>
</dbReference>
<dbReference type="GO" id="GO:0005975">
    <property type="term" value="P:carbohydrate metabolic process"/>
    <property type="evidence" value="ECO:0007669"/>
    <property type="project" value="InterPro"/>
</dbReference>
<dbReference type="GO" id="GO:0016810">
    <property type="term" value="F:hydrolase activity, acting on carbon-nitrogen (but not peptide) bonds"/>
    <property type="evidence" value="ECO:0007669"/>
    <property type="project" value="InterPro"/>
</dbReference>
<evidence type="ECO:0000313" key="4">
    <source>
        <dbReference type="EMBL" id="SHF02022.1"/>
    </source>
</evidence>
<evidence type="ECO:0000256" key="2">
    <source>
        <dbReference type="SAM" id="SignalP"/>
    </source>
</evidence>
<dbReference type="PANTHER" id="PTHR34216:SF7">
    <property type="entry name" value="POLY-BETA-1,6-N-ACETYL-D-GLUCOSAMINE N-DEACETYLASE"/>
    <property type="match status" value="1"/>
</dbReference>
<dbReference type="Pfam" id="PF14883">
    <property type="entry name" value="GHL13"/>
    <property type="match status" value="1"/>
</dbReference>
<dbReference type="InterPro" id="IPR032772">
    <property type="entry name" value="PGA_deacetylase_PgaB_C"/>
</dbReference>
<feature type="domain" description="NodB homology" evidence="3">
    <location>
        <begin position="81"/>
        <end position="317"/>
    </location>
</feature>
<evidence type="ECO:0000259" key="3">
    <source>
        <dbReference type="PROSITE" id="PS51677"/>
    </source>
</evidence>
<sequence>MLRKTAALLCLLVCFLMPLGMAEAKVVVLCYHEVDRENDVFSVTASRFEGQLEWMKNNGYHFVSLDEYIAYTKGEISLPEKSVMITFDDGYRSFYTKVYPLLRKYRVPGMLAIVSSWTNGEEHPSDVGAVASWQELREMEQSGLVTVVSHSHALHKQKAVNPQGSRNGAAGSRLYVNDAYETDEAYTSRIANDMAEAQRLFTENLGHRARAMVWPYGIYTKQSVMLAVESGMEATFLLDGGVNGQGDDARLYARRIIMERDSDIGRLLTVDHDEWNSKNLRMAQVDLDNIYDEDPAQYERNVRSLVDSLLSNNINVAAVQAFADGDGDGNVDRVYFANSVIPVEADIFSDVVTRIQQQGITTLAWIPVLNYQSLIRADGSNAVQSAGEKGWYNRLSPFDREALSRVNRLFYDLAANTQVEGILLQDDLYLNQDEDVSEPARQDFLSRYGKELSEADKGEKILWKVNALDEAAEGAVNAFRSVRPFGIIMRDIYAGAVLYPGAEEWLGQSYEDYLKRYDYAVVMAYPFMDKEEKPYEYLKKIADIVKAKGGSDKTIIKVQAYDWHGKEWLSDDVMKRQMSTLKKEGIKNMGYYPLGYFYWNN</sequence>
<dbReference type="InterPro" id="IPR011330">
    <property type="entry name" value="Glyco_hydro/deAcase_b/a-brl"/>
</dbReference>
<dbReference type="RefSeq" id="WP_072935764.1">
    <property type="nucleotide sequence ID" value="NZ_FQUG01000006.1"/>
</dbReference>
<dbReference type="OrthoDB" id="9778320at2"/>
<reference evidence="4 5" key="1">
    <citation type="submission" date="2016-11" db="EMBL/GenBank/DDBJ databases">
        <authorList>
            <person name="Jaros S."/>
            <person name="Januszkiewicz K."/>
            <person name="Wedrychowicz H."/>
        </authorList>
    </citation>
    <scope>NUCLEOTIDE SEQUENCE [LARGE SCALE GENOMIC DNA]</scope>
    <source>
        <strain evidence="4 5">DSM 10502</strain>
    </source>
</reference>
<dbReference type="Proteomes" id="UP000184404">
    <property type="component" value="Unassembled WGS sequence"/>
</dbReference>